<evidence type="ECO:0000313" key="5">
    <source>
        <dbReference type="Proteomes" id="UP001500752"/>
    </source>
</evidence>
<evidence type="ECO:0000256" key="2">
    <source>
        <dbReference type="SAM" id="Phobius"/>
    </source>
</evidence>
<sequence length="370" mass="37777">MGLRMRSVLVSAGVGGALLLGAGPAQADPTASDAAPPSVQLQQVDGVPSQDGAEVAAADQAGLAETAVVLPADDAPAAEVPADTPDGEGFPEAPAHVELEDIGSPNEEESLPAGYGALDQTPADTGAAESETDGASEPGNADFVPEQTAQTPAVIEDETAGPQASVEEETDVPAIEDSGTPAAAPIKIGDRFFSPEDFNIPAEVANDPALIEEWFLDEANLDLLMESEGMLYLTDLMTELLLAEDWEGLEALFVDLLAGDEEAAAELMDWIYWMYEFAEEDGEDTGAGSSPGDTETEAEVVPAAVVKPAAGKTPARVAVSAAEQAAPQALRAAALAETGAGDTAAIAAGGFALVLAGTALTVWRRRLARA</sequence>
<name>A0ABP7D1U1_9MICC</name>
<feature type="region of interest" description="Disordered" evidence="1">
    <location>
        <begin position="19"/>
        <end position="57"/>
    </location>
</feature>
<reference evidence="5" key="1">
    <citation type="journal article" date="2019" name="Int. J. Syst. Evol. Microbiol.">
        <title>The Global Catalogue of Microorganisms (GCM) 10K type strain sequencing project: providing services to taxonomists for standard genome sequencing and annotation.</title>
        <authorList>
            <consortium name="The Broad Institute Genomics Platform"/>
            <consortium name="The Broad Institute Genome Sequencing Center for Infectious Disease"/>
            <person name="Wu L."/>
            <person name="Ma J."/>
        </authorList>
    </citation>
    <scope>NUCLEOTIDE SEQUENCE [LARGE SCALE GENOMIC DNA]</scope>
    <source>
        <strain evidence="5">JCM 30742</strain>
    </source>
</reference>
<gene>
    <name evidence="4" type="ORF">GCM10023081_40600</name>
</gene>
<keyword evidence="5" id="KW-1185">Reference proteome</keyword>
<evidence type="ECO:0000313" key="4">
    <source>
        <dbReference type="EMBL" id="GAA3699639.1"/>
    </source>
</evidence>
<feature type="chain" id="PRO_5046768892" description="Gram-positive cocci surface proteins LPxTG domain-containing protein" evidence="3">
    <location>
        <begin position="28"/>
        <end position="370"/>
    </location>
</feature>
<keyword evidence="2" id="KW-0472">Membrane</keyword>
<feature type="region of interest" description="Disordered" evidence="1">
    <location>
        <begin position="105"/>
        <end position="144"/>
    </location>
</feature>
<organism evidence="4 5">
    <name type="scientific">Arthrobacter ginkgonis</name>
    <dbReference type="NCBI Taxonomy" id="1630594"/>
    <lineage>
        <taxon>Bacteria</taxon>
        <taxon>Bacillati</taxon>
        <taxon>Actinomycetota</taxon>
        <taxon>Actinomycetes</taxon>
        <taxon>Micrococcales</taxon>
        <taxon>Micrococcaceae</taxon>
        <taxon>Arthrobacter</taxon>
    </lineage>
</organism>
<dbReference type="EMBL" id="BAABEO010000026">
    <property type="protein sequence ID" value="GAA3699639.1"/>
    <property type="molecule type" value="Genomic_DNA"/>
</dbReference>
<proteinExistence type="predicted"/>
<feature type="compositionally biased region" description="Low complexity" evidence="1">
    <location>
        <begin position="19"/>
        <end position="38"/>
    </location>
</feature>
<protein>
    <recommendedName>
        <fullName evidence="6">Gram-positive cocci surface proteins LPxTG domain-containing protein</fullName>
    </recommendedName>
</protein>
<feature type="signal peptide" evidence="3">
    <location>
        <begin position="1"/>
        <end position="27"/>
    </location>
</feature>
<feature type="region of interest" description="Disordered" evidence="1">
    <location>
        <begin position="158"/>
        <end position="181"/>
    </location>
</feature>
<accession>A0ABP7D1U1</accession>
<evidence type="ECO:0000256" key="3">
    <source>
        <dbReference type="SAM" id="SignalP"/>
    </source>
</evidence>
<keyword evidence="2" id="KW-1133">Transmembrane helix</keyword>
<keyword evidence="2" id="KW-0812">Transmembrane</keyword>
<evidence type="ECO:0008006" key="6">
    <source>
        <dbReference type="Google" id="ProtNLM"/>
    </source>
</evidence>
<dbReference type="Proteomes" id="UP001500752">
    <property type="component" value="Unassembled WGS sequence"/>
</dbReference>
<keyword evidence="3" id="KW-0732">Signal</keyword>
<evidence type="ECO:0000256" key="1">
    <source>
        <dbReference type="SAM" id="MobiDB-lite"/>
    </source>
</evidence>
<feature type="transmembrane region" description="Helical" evidence="2">
    <location>
        <begin position="344"/>
        <end position="363"/>
    </location>
</feature>
<comment type="caution">
    <text evidence="4">The sequence shown here is derived from an EMBL/GenBank/DDBJ whole genome shotgun (WGS) entry which is preliminary data.</text>
</comment>